<keyword evidence="4 5" id="KW-0472">Membrane</keyword>
<reference evidence="6" key="1">
    <citation type="submission" date="2017-02" db="EMBL/GenBank/DDBJ databases">
        <title>Draft Genome Sequence of the Salt Water Bacterium Oceanospirillum linum ATCC 11336.</title>
        <authorList>
            <person name="Trachtenberg A.M."/>
            <person name="Carney J.G."/>
            <person name="Linnane J.D."/>
            <person name="Rheaume B.A."/>
            <person name="Pitts N.L."/>
            <person name="Mykles D.L."/>
            <person name="Maclea K.S."/>
        </authorList>
    </citation>
    <scope>NUCLEOTIDE SEQUENCE [LARGE SCALE GENOMIC DNA]</scope>
    <source>
        <strain evidence="6">ATCC 11336</strain>
    </source>
</reference>
<evidence type="ECO:0000256" key="2">
    <source>
        <dbReference type="ARBA" id="ARBA00022692"/>
    </source>
</evidence>
<evidence type="ECO:0000256" key="5">
    <source>
        <dbReference type="SAM" id="Phobius"/>
    </source>
</evidence>
<protein>
    <recommendedName>
        <fullName evidence="8">Protein-S-isoprenylcysteine methyltransferase</fullName>
    </recommendedName>
</protein>
<feature type="transmembrane region" description="Helical" evidence="5">
    <location>
        <begin position="42"/>
        <end position="64"/>
    </location>
</feature>
<dbReference type="Proteomes" id="UP000190064">
    <property type="component" value="Unassembled WGS sequence"/>
</dbReference>
<dbReference type="InterPro" id="IPR007318">
    <property type="entry name" value="Phopholipid_MeTrfase"/>
</dbReference>
<keyword evidence="7" id="KW-1185">Reference proteome</keyword>
<dbReference type="PANTHER" id="PTHR43847">
    <property type="entry name" value="BLL3993 PROTEIN"/>
    <property type="match status" value="1"/>
</dbReference>
<organism evidence="6 7">
    <name type="scientific">Oceanospirillum linum</name>
    <dbReference type="NCBI Taxonomy" id="966"/>
    <lineage>
        <taxon>Bacteria</taxon>
        <taxon>Pseudomonadati</taxon>
        <taxon>Pseudomonadota</taxon>
        <taxon>Gammaproteobacteria</taxon>
        <taxon>Oceanospirillales</taxon>
        <taxon>Oceanospirillaceae</taxon>
        <taxon>Oceanospirillum</taxon>
    </lineage>
</organism>
<dbReference type="AlphaFoldDB" id="A0A1T1HCZ4"/>
<dbReference type="EMBL" id="MTSD02000002">
    <property type="protein sequence ID" value="OOV87597.1"/>
    <property type="molecule type" value="Genomic_DNA"/>
</dbReference>
<keyword evidence="3 5" id="KW-1133">Transmembrane helix</keyword>
<feature type="transmembrane region" description="Helical" evidence="5">
    <location>
        <begin position="12"/>
        <end position="35"/>
    </location>
</feature>
<keyword evidence="2 5" id="KW-0812">Transmembrane</keyword>
<dbReference type="InterPro" id="IPR052527">
    <property type="entry name" value="Metal_cation-efflux_comp"/>
</dbReference>
<comment type="subcellular location">
    <subcellularLocation>
        <location evidence="1">Endomembrane system</location>
        <topology evidence="1">Multi-pass membrane protein</topology>
    </subcellularLocation>
</comment>
<name>A0A1T1HCZ4_OCELI</name>
<accession>A0A1T1HCZ4</accession>
<comment type="caution">
    <text evidence="6">The sequence shown here is derived from an EMBL/GenBank/DDBJ whole genome shotgun (WGS) entry which is preliminary data.</text>
</comment>
<evidence type="ECO:0000256" key="3">
    <source>
        <dbReference type="ARBA" id="ARBA00022989"/>
    </source>
</evidence>
<dbReference type="RefSeq" id="WP_078318929.1">
    <property type="nucleotide sequence ID" value="NZ_FXTS01000002.1"/>
</dbReference>
<evidence type="ECO:0000256" key="1">
    <source>
        <dbReference type="ARBA" id="ARBA00004127"/>
    </source>
</evidence>
<evidence type="ECO:0008006" key="8">
    <source>
        <dbReference type="Google" id="ProtNLM"/>
    </source>
</evidence>
<gene>
    <name evidence="6" type="ORF">BTA35_0206050</name>
</gene>
<evidence type="ECO:0000313" key="6">
    <source>
        <dbReference type="EMBL" id="OOV87597.1"/>
    </source>
</evidence>
<proteinExistence type="predicted"/>
<dbReference type="GO" id="GO:0012505">
    <property type="term" value="C:endomembrane system"/>
    <property type="evidence" value="ECO:0007669"/>
    <property type="project" value="UniProtKB-SubCell"/>
</dbReference>
<dbReference type="PANTHER" id="PTHR43847:SF1">
    <property type="entry name" value="BLL3993 PROTEIN"/>
    <property type="match status" value="1"/>
</dbReference>
<dbReference type="Pfam" id="PF04191">
    <property type="entry name" value="PEMT"/>
    <property type="match status" value="1"/>
</dbReference>
<dbReference type="STRING" id="966.BTA35_0206050"/>
<sequence length="157" mass="17538">MKWLELKIPPVVVTFLFGFLMWAVTYPVKGTLLILPISPKAAMALTGACLLLGAAFALSGVVSFRLAKTSSNPLDPQKVSSLVQSGVYRISRNPMYLGFALLLLAWAFFLQSVLAIFLMPVFVAYLTMFQIKPEELALYALFPEIFPAYSQKVRRWI</sequence>
<evidence type="ECO:0000256" key="4">
    <source>
        <dbReference type="ARBA" id="ARBA00023136"/>
    </source>
</evidence>
<dbReference type="Gene3D" id="1.20.120.1630">
    <property type="match status" value="1"/>
</dbReference>
<feature type="transmembrane region" description="Helical" evidence="5">
    <location>
        <begin position="96"/>
        <end position="126"/>
    </location>
</feature>
<evidence type="ECO:0000313" key="7">
    <source>
        <dbReference type="Proteomes" id="UP000190064"/>
    </source>
</evidence>